<evidence type="ECO:0000313" key="3">
    <source>
        <dbReference type="EMBL" id="CQR70299.1"/>
    </source>
</evidence>
<dbReference type="Gene3D" id="2.10.150.10">
    <property type="entry name" value="Urease, beta subunit"/>
    <property type="match status" value="1"/>
</dbReference>
<dbReference type="EMBL" id="CTRP01000003">
    <property type="protein sequence ID" value="CQR70299.1"/>
    <property type="molecule type" value="Genomic_DNA"/>
</dbReference>
<evidence type="ECO:0000313" key="4">
    <source>
        <dbReference type="Proteomes" id="UP000049855"/>
    </source>
</evidence>
<evidence type="ECO:0000256" key="1">
    <source>
        <dbReference type="ARBA" id="ARBA00022801"/>
    </source>
</evidence>
<dbReference type="Proteomes" id="UP000049855">
    <property type="component" value="Unassembled WGS sequence"/>
</dbReference>
<dbReference type="CDD" id="cd00407">
    <property type="entry name" value="Urease_beta"/>
    <property type="match status" value="1"/>
</dbReference>
<comment type="catalytic activity">
    <reaction evidence="2">
        <text>urea + 2 H2O + H(+) = hydrogencarbonate + 2 NH4(+)</text>
        <dbReference type="Rhea" id="RHEA:20557"/>
        <dbReference type="ChEBI" id="CHEBI:15377"/>
        <dbReference type="ChEBI" id="CHEBI:15378"/>
        <dbReference type="ChEBI" id="CHEBI:16199"/>
        <dbReference type="ChEBI" id="CHEBI:17544"/>
        <dbReference type="ChEBI" id="CHEBI:28938"/>
        <dbReference type="EC" id="3.5.1.5"/>
    </reaction>
</comment>
<dbReference type="GO" id="GO:0043419">
    <property type="term" value="P:urea catabolic process"/>
    <property type="evidence" value="ECO:0007669"/>
    <property type="project" value="InterPro"/>
</dbReference>
<dbReference type="NCBIfam" id="NF009682">
    <property type="entry name" value="PRK13203.1"/>
    <property type="match status" value="1"/>
</dbReference>
<reference evidence="4" key="1">
    <citation type="submission" date="2015-03" db="EMBL/GenBank/DDBJ databases">
        <authorList>
            <person name="Nijsse Bart"/>
        </authorList>
    </citation>
    <scope>NUCLEOTIDE SEQUENCE [LARGE SCALE GENOMIC DNA]</scope>
</reference>
<dbReference type="PANTHER" id="PTHR33569:SF1">
    <property type="entry name" value="UREASE"/>
    <property type="match status" value="1"/>
</dbReference>
<proteinExistence type="predicted"/>
<dbReference type="AlphaFoldDB" id="A0A0U1KT59"/>
<dbReference type="GO" id="GO:0035550">
    <property type="term" value="C:urease complex"/>
    <property type="evidence" value="ECO:0007669"/>
    <property type="project" value="InterPro"/>
</dbReference>
<dbReference type="PANTHER" id="PTHR33569">
    <property type="entry name" value="UREASE"/>
    <property type="match status" value="1"/>
</dbReference>
<dbReference type="GO" id="GO:0009039">
    <property type="term" value="F:urease activity"/>
    <property type="evidence" value="ECO:0007669"/>
    <property type="project" value="UniProtKB-EC"/>
</dbReference>
<dbReference type="EC" id="3.5.1.5" evidence="3"/>
<dbReference type="InterPro" id="IPR036461">
    <property type="entry name" value="Urease_betasu_sf"/>
</dbReference>
<dbReference type="InterPro" id="IPR002019">
    <property type="entry name" value="Urease_beta-like"/>
</dbReference>
<keyword evidence="4" id="KW-1185">Reference proteome</keyword>
<dbReference type="Pfam" id="PF00699">
    <property type="entry name" value="Urease_beta"/>
    <property type="match status" value="1"/>
</dbReference>
<evidence type="ECO:0000256" key="2">
    <source>
        <dbReference type="ARBA" id="ARBA00047778"/>
    </source>
</evidence>
<dbReference type="FunFam" id="2.10.150.10:FF:000001">
    <property type="entry name" value="Urease subunit beta"/>
    <property type="match status" value="1"/>
</dbReference>
<gene>
    <name evidence="3" type="ORF">SpAn4DRAFT_1268</name>
</gene>
<dbReference type="RefSeq" id="WP_021169038.1">
    <property type="nucleotide sequence ID" value="NZ_CTRP01000003.1"/>
</dbReference>
<protein>
    <submittedName>
        <fullName evidence="3">Urease beta subunit</fullName>
        <ecNumber evidence="3">3.5.1.5</ecNumber>
    </submittedName>
</protein>
<dbReference type="InterPro" id="IPR050069">
    <property type="entry name" value="Urease_subunit"/>
</dbReference>
<organism evidence="3 4">
    <name type="scientific">Sporomusa ovata</name>
    <dbReference type="NCBI Taxonomy" id="2378"/>
    <lineage>
        <taxon>Bacteria</taxon>
        <taxon>Bacillati</taxon>
        <taxon>Bacillota</taxon>
        <taxon>Negativicutes</taxon>
        <taxon>Selenomonadales</taxon>
        <taxon>Sporomusaceae</taxon>
        <taxon>Sporomusa</taxon>
    </lineage>
</organism>
<dbReference type="NCBIfam" id="TIGR00192">
    <property type="entry name" value="urease_beta"/>
    <property type="match status" value="1"/>
</dbReference>
<name>A0A0U1KT59_9FIRM</name>
<dbReference type="SUPFAM" id="SSF51278">
    <property type="entry name" value="Urease, beta-subunit"/>
    <property type="match status" value="1"/>
</dbReference>
<keyword evidence="1 3" id="KW-0378">Hydrolase</keyword>
<sequence>MIPGELKLANESIRANCNLVIERIAVENTGDRPIQVGSHFHFFEVNRYLVFDRTKSWGLRLNIPSGTAVRFEPGESRAVELVAFSGSGPWFGANNLTAGSTDKQQCIDRAREKGFVK</sequence>
<accession>A0A0U1KT59</accession>